<evidence type="ECO:0000256" key="6">
    <source>
        <dbReference type="ARBA" id="ARBA00022723"/>
    </source>
</evidence>
<evidence type="ECO:0000256" key="12">
    <source>
        <dbReference type="ARBA" id="ARBA00023146"/>
    </source>
</evidence>
<dbReference type="GO" id="GO:0046872">
    <property type="term" value="F:metal ion binding"/>
    <property type="evidence" value="ECO:0007669"/>
    <property type="project" value="UniProtKB-KW"/>
</dbReference>
<reference evidence="16" key="2">
    <citation type="journal article" date="2013" name="Nat. Commun.">
        <title>Genome of the Chinese tree shrew.</title>
        <authorList>
            <person name="Fan Y."/>
            <person name="Huang Z.Y."/>
            <person name="Cao C.C."/>
            <person name="Chen C.S."/>
            <person name="Chen Y.X."/>
            <person name="Fan D.D."/>
            <person name="He J."/>
            <person name="Hou H.L."/>
            <person name="Hu L."/>
            <person name="Hu X.T."/>
            <person name="Jiang X.T."/>
            <person name="Lai R."/>
            <person name="Lang Y.S."/>
            <person name="Liang B."/>
            <person name="Liao S.G."/>
            <person name="Mu D."/>
            <person name="Ma Y.Y."/>
            <person name="Niu Y.Y."/>
            <person name="Sun X.Q."/>
            <person name="Xia J.Q."/>
            <person name="Xiao J."/>
            <person name="Xiong Z.Q."/>
            <person name="Xu L."/>
            <person name="Yang L."/>
            <person name="Zhang Y."/>
            <person name="Zhao W."/>
            <person name="Zhao X.D."/>
            <person name="Zheng Y.T."/>
            <person name="Zhou J.M."/>
            <person name="Zhu Y.B."/>
            <person name="Zhang G.J."/>
            <person name="Wang J."/>
            <person name="Yao Y.G."/>
        </authorList>
    </citation>
    <scope>NUCLEOTIDE SEQUENCE [LARGE SCALE GENOMIC DNA]</scope>
</reference>
<dbReference type="InterPro" id="IPR018164">
    <property type="entry name" value="Ala-tRNA-synth_IIc_N"/>
</dbReference>
<evidence type="ECO:0000256" key="11">
    <source>
        <dbReference type="ARBA" id="ARBA00022917"/>
    </source>
</evidence>
<keyword evidence="11" id="KW-0648">Protein biosynthesis</keyword>
<dbReference type="PANTHER" id="PTHR11777">
    <property type="entry name" value="ALANYL-TRNA SYNTHETASE"/>
    <property type="match status" value="1"/>
</dbReference>
<evidence type="ECO:0000256" key="4">
    <source>
        <dbReference type="ARBA" id="ARBA00022555"/>
    </source>
</evidence>
<dbReference type="Pfam" id="PF01411">
    <property type="entry name" value="tRNA-synt_2c"/>
    <property type="match status" value="1"/>
</dbReference>
<evidence type="ECO:0000313" key="15">
    <source>
        <dbReference type="EMBL" id="ELW67085.1"/>
    </source>
</evidence>
<evidence type="ECO:0000259" key="14">
    <source>
        <dbReference type="Pfam" id="PF01411"/>
    </source>
</evidence>
<keyword evidence="4" id="KW-0820">tRNA-binding</keyword>
<dbReference type="AlphaFoldDB" id="L9KVZ1"/>
<evidence type="ECO:0000256" key="9">
    <source>
        <dbReference type="ARBA" id="ARBA00022840"/>
    </source>
</evidence>
<protein>
    <recommendedName>
        <fullName evidence="2">alanine--tRNA ligase</fullName>
        <ecNumber evidence="2">6.1.1.7</ecNumber>
    </recommendedName>
</protein>
<keyword evidence="9" id="KW-0067">ATP-binding</keyword>
<accession>L9KVZ1</accession>
<organism evidence="15 16">
    <name type="scientific">Tupaia chinensis</name>
    <name type="common">Chinese tree shrew</name>
    <name type="synonym">Tupaia belangeri chinensis</name>
    <dbReference type="NCBI Taxonomy" id="246437"/>
    <lineage>
        <taxon>Eukaryota</taxon>
        <taxon>Metazoa</taxon>
        <taxon>Chordata</taxon>
        <taxon>Craniata</taxon>
        <taxon>Vertebrata</taxon>
        <taxon>Euteleostomi</taxon>
        <taxon>Mammalia</taxon>
        <taxon>Eutheria</taxon>
        <taxon>Euarchontoglires</taxon>
        <taxon>Scandentia</taxon>
        <taxon>Tupaiidae</taxon>
        <taxon>Tupaia</taxon>
    </lineage>
</organism>
<keyword evidence="7" id="KW-0547">Nucleotide-binding</keyword>
<dbReference type="GO" id="GO:0004813">
    <property type="term" value="F:alanine-tRNA ligase activity"/>
    <property type="evidence" value="ECO:0007669"/>
    <property type="project" value="UniProtKB-EC"/>
</dbReference>
<evidence type="ECO:0000256" key="7">
    <source>
        <dbReference type="ARBA" id="ARBA00022741"/>
    </source>
</evidence>
<evidence type="ECO:0000256" key="2">
    <source>
        <dbReference type="ARBA" id="ARBA00013168"/>
    </source>
</evidence>
<feature type="domain" description="Alanyl-tRNA synthetase class IIc N-terminal" evidence="14">
    <location>
        <begin position="3"/>
        <end position="65"/>
    </location>
</feature>
<name>L9KVZ1_TUPCH</name>
<dbReference type="FunFam" id="3.30.980.10:FF:000004">
    <property type="entry name" value="Alanine--tRNA ligase, cytoplasmic"/>
    <property type="match status" value="1"/>
</dbReference>
<dbReference type="InParanoid" id="L9KVZ1"/>
<dbReference type="InterPro" id="IPR050058">
    <property type="entry name" value="Ala-tRNA_ligase"/>
</dbReference>
<dbReference type="Gene3D" id="3.30.980.10">
    <property type="entry name" value="Threonyl-trna Synthetase, Chain A, domain 2"/>
    <property type="match status" value="1"/>
</dbReference>
<dbReference type="EC" id="6.1.1.7" evidence="2"/>
<keyword evidence="3" id="KW-0963">Cytoplasm</keyword>
<dbReference type="GO" id="GO:0005739">
    <property type="term" value="C:mitochondrion"/>
    <property type="evidence" value="ECO:0007669"/>
    <property type="project" value="TreeGrafter"/>
</dbReference>
<dbReference type="GO" id="GO:0000049">
    <property type="term" value="F:tRNA binding"/>
    <property type="evidence" value="ECO:0007669"/>
    <property type="project" value="UniProtKB-KW"/>
</dbReference>
<evidence type="ECO:0000256" key="8">
    <source>
        <dbReference type="ARBA" id="ARBA00022833"/>
    </source>
</evidence>
<dbReference type="GO" id="GO:0006419">
    <property type="term" value="P:alanyl-tRNA aminoacylation"/>
    <property type="evidence" value="ECO:0007669"/>
    <property type="project" value="InterPro"/>
</dbReference>
<keyword evidence="16" id="KW-1185">Reference proteome</keyword>
<evidence type="ECO:0000313" key="16">
    <source>
        <dbReference type="Proteomes" id="UP000011518"/>
    </source>
</evidence>
<feature type="region of interest" description="Disordered" evidence="13">
    <location>
        <begin position="221"/>
        <end position="244"/>
    </location>
</feature>
<dbReference type="GO" id="GO:0005524">
    <property type="term" value="F:ATP binding"/>
    <property type="evidence" value="ECO:0007669"/>
    <property type="project" value="UniProtKB-KW"/>
</dbReference>
<evidence type="ECO:0000256" key="1">
    <source>
        <dbReference type="ARBA" id="ARBA00008226"/>
    </source>
</evidence>
<dbReference type="SUPFAM" id="SSF101353">
    <property type="entry name" value="Putative anticodon-binding domain of alanyl-tRNA synthetase (AlaRS)"/>
    <property type="match status" value="1"/>
</dbReference>
<dbReference type="EMBL" id="KB320625">
    <property type="protein sequence ID" value="ELW67085.1"/>
    <property type="molecule type" value="Genomic_DNA"/>
</dbReference>
<proteinExistence type="inferred from homology"/>
<dbReference type="STRING" id="246437.L9KVZ1"/>
<evidence type="ECO:0000256" key="13">
    <source>
        <dbReference type="SAM" id="MobiDB-lite"/>
    </source>
</evidence>
<keyword evidence="6" id="KW-0479">Metal-binding</keyword>
<sequence>MHFLRKIQSLRDHKTISSDTAWLLYDIYRFPMDLTRLITEEKGLLVDIHGFEEERKLAQLKSKDKEMLVEDVFTGQEYGVVLDKTCFYAKQIYEEGYLVKADNSSEDKTKFTVNSTQIKKVEDIVNETIKAAKPVYNQGCPLVAAKAIQGLQAVFDETHPDPVEVISIGVPMFELLDDPLWQKDKLWEMLKSLKKVMDDLDPANKTNVQKRVLEKIKQFLNRNPNKPLPGHPGDGEWHLGQGPE</sequence>
<keyword evidence="8" id="KW-0862">Zinc</keyword>
<dbReference type="InterPro" id="IPR018163">
    <property type="entry name" value="Thr/Ala-tRNA-synth_IIc_edit"/>
</dbReference>
<dbReference type="InterPro" id="IPR018162">
    <property type="entry name" value="Ala-tRNA-ligase_IIc_anticod-bd"/>
</dbReference>
<dbReference type="SUPFAM" id="SSF55186">
    <property type="entry name" value="ThrRS/AlaRS common domain"/>
    <property type="match status" value="1"/>
</dbReference>
<gene>
    <name evidence="15" type="ORF">TREES_T100020411</name>
</gene>
<keyword evidence="5" id="KW-0436">Ligase</keyword>
<evidence type="ECO:0000256" key="5">
    <source>
        <dbReference type="ARBA" id="ARBA00022598"/>
    </source>
</evidence>
<dbReference type="GO" id="GO:0002161">
    <property type="term" value="F:aminoacyl-tRNA deacylase activity"/>
    <property type="evidence" value="ECO:0007669"/>
    <property type="project" value="TreeGrafter"/>
</dbReference>
<comment type="similarity">
    <text evidence="1">Belongs to the class-II aminoacyl-tRNA synthetase family.</text>
</comment>
<keyword evidence="12 15" id="KW-0030">Aminoacyl-tRNA synthetase</keyword>
<keyword evidence="10" id="KW-0694">RNA-binding</keyword>
<evidence type="ECO:0000256" key="10">
    <source>
        <dbReference type="ARBA" id="ARBA00022884"/>
    </source>
</evidence>
<dbReference type="PANTHER" id="PTHR11777:SF36">
    <property type="entry name" value="ALANINE--TRNA LIGASE, CYTOPLASMIC"/>
    <property type="match status" value="1"/>
</dbReference>
<reference evidence="16" key="1">
    <citation type="submission" date="2012-07" db="EMBL/GenBank/DDBJ databases">
        <title>Genome of the Chinese tree shrew, a rising model animal genetically related to primates.</title>
        <authorList>
            <person name="Zhang G."/>
            <person name="Fan Y."/>
            <person name="Yao Y."/>
            <person name="Huang Z."/>
        </authorList>
    </citation>
    <scope>NUCLEOTIDE SEQUENCE [LARGE SCALE GENOMIC DNA]</scope>
</reference>
<dbReference type="Proteomes" id="UP000011518">
    <property type="component" value="Unassembled WGS sequence"/>
</dbReference>
<evidence type="ECO:0000256" key="3">
    <source>
        <dbReference type="ARBA" id="ARBA00022490"/>
    </source>
</evidence>